<dbReference type="Gene3D" id="3.30.700.10">
    <property type="entry name" value="Glycoprotein, Type 4 Pilin"/>
    <property type="match status" value="1"/>
</dbReference>
<name>A0A0G0T3F4_9BACT</name>
<evidence type="ECO:0008006" key="4">
    <source>
        <dbReference type="Google" id="ProtNLM"/>
    </source>
</evidence>
<keyword evidence="1" id="KW-0812">Transmembrane</keyword>
<accession>A0A0G0T3F4</accession>
<evidence type="ECO:0000313" key="2">
    <source>
        <dbReference type="EMBL" id="KKR41620.1"/>
    </source>
</evidence>
<gene>
    <name evidence="2" type="ORF">UT76_C0029G0002</name>
</gene>
<reference evidence="2 3" key="1">
    <citation type="journal article" date="2015" name="Nature">
        <title>rRNA introns, odd ribosomes, and small enigmatic genomes across a large radiation of phyla.</title>
        <authorList>
            <person name="Brown C.T."/>
            <person name="Hug L.A."/>
            <person name="Thomas B.C."/>
            <person name="Sharon I."/>
            <person name="Castelle C.J."/>
            <person name="Singh A."/>
            <person name="Wilkins M.J."/>
            <person name="Williams K.H."/>
            <person name="Banfield J.F."/>
        </authorList>
    </citation>
    <scope>NUCLEOTIDE SEQUENCE [LARGE SCALE GENOMIC DNA]</scope>
</reference>
<dbReference type="EMBL" id="LBYA01000029">
    <property type="protein sequence ID" value="KKR41620.1"/>
    <property type="molecule type" value="Genomic_DNA"/>
</dbReference>
<keyword evidence="1" id="KW-0472">Membrane</keyword>
<evidence type="ECO:0000313" key="3">
    <source>
        <dbReference type="Proteomes" id="UP000034215"/>
    </source>
</evidence>
<dbReference type="Proteomes" id="UP000034215">
    <property type="component" value="Unassembled WGS sequence"/>
</dbReference>
<dbReference type="AlphaFoldDB" id="A0A0G0T3F4"/>
<comment type="caution">
    <text evidence="2">The sequence shown here is derived from an EMBL/GenBank/DDBJ whole genome shotgun (WGS) entry which is preliminary data.</text>
</comment>
<dbReference type="InterPro" id="IPR045584">
    <property type="entry name" value="Pilin-like"/>
</dbReference>
<proteinExistence type="predicted"/>
<protein>
    <recommendedName>
        <fullName evidence="4">Type II secretion system protein GspG C-terminal domain-containing protein</fullName>
    </recommendedName>
</protein>
<dbReference type="SUPFAM" id="SSF54523">
    <property type="entry name" value="Pili subunits"/>
    <property type="match status" value="1"/>
</dbReference>
<feature type="transmembrane region" description="Helical" evidence="1">
    <location>
        <begin position="12"/>
        <end position="34"/>
    </location>
</feature>
<sequence>MTKIRIFSKAETLALAVIFVILVSVFVPNIMASLRRSRDQVRRDDLGVMVHFVDEYFVDLGVFPPSSSDGKIMDCLKPGDAPYKDKKGQWVIDAIPCEWGKDAFLNLITGKTYISTLPRDPDWQEGVEYYYLSDGARYQLFAAMEGEDEAEVDSRIVDKNYPCGNRVCNVGRTYGCEIPKTLQECEEEAAALLKK</sequence>
<keyword evidence="1" id="KW-1133">Transmembrane helix</keyword>
<evidence type="ECO:0000256" key="1">
    <source>
        <dbReference type="SAM" id="Phobius"/>
    </source>
</evidence>
<organism evidence="2 3">
    <name type="scientific">Candidatus Woesebacteria bacterium GW2011_GWB1_40_12</name>
    <dbReference type="NCBI Taxonomy" id="1618576"/>
    <lineage>
        <taxon>Bacteria</taxon>
        <taxon>Candidatus Woeseibacteriota</taxon>
    </lineage>
</organism>